<dbReference type="Proteomes" id="UP000608530">
    <property type="component" value="Unassembled WGS sequence"/>
</dbReference>
<keyword evidence="3" id="KW-1185">Reference proteome</keyword>
<dbReference type="SUPFAM" id="SSF142433">
    <property type="entry name" value="CinA-like"/>
    <property type="match status" value="1"/>
</dbReference>
<gene>
    <name evidence="2" type="ORF">JD276_08790</name>
</gene>
<reference evidence="2" key="1">
    <citation type="submission" date="2020-12" db="EMBL/GenBank/DDBJ databases">
        <title>Leucobacter sp. CAS1, isolated from Chromium sludge.</title>
        <authorList>
            <person name="Xu Z."/>
        </authorList>
    </citation>
    <scope>NUCLEOTIDE SEQUENCE</scope>
    <source>
        <strain evidence="2">CSA1</strain>
    </source>
</reference>
<evidence type="ECO:0000259" key="1">
    <source>
        <dbReference type="Pfam" id="PF02464"/>
    </source>
</evidence>
<dbReference type="InterPro" id="IPR036653">
    <property type="entry name" value="CinA-like_C"/>
</dbReference>
<evidence type="ECO:0000313" key="3">
    <source>
        <dbReference type="Proteomes" id="UP000608530"/>
    </source>
</evidence>
<comment type="caution">
    <text evidence="2">The sequence shown here is derived from an EMBL/GenBank/DDBJ whole genome shotgun (WGS) entry which is preliminary data.</text>
</comment>
<evidence type="ECO:0000313" key="2">
    <source>
        <dbReference type="EMBL" id="MBK0419129.1"/>
    </source>
</evidence>
<dbReference type="InterPro" id="IPR008136">
    <property type="entry name" value="CinA_C"/>
</dbReference>
<dbReference type="EMBL" id="JAEHOH010000011">
    <property type="protein sequence ID" value="MBK0419129.1"/>
    <property type="molecule type" value="Genomic_DNA"/>
</dbReference>
<dbReference type="AlphaFoldDB" id="A0A934Q6E1"/>
<protein>
    <submittedName>
        <fullName evidence="2">CinA family protein</fullName>
    </submittedName>
</protein>
<proteinExistence type="predicted"/>
<accession>A0A934Q6E1</accession>
<dbReference type="Gene3D" id="3.90.950.20">
    <property type="entry name" value="CinA-like"/>
    <property type="match status" value="1"/>
</dbReference>
<dbReference type="RefSeq" id="WP_200115273.1">
    <property type="nucleotide sequence ID" value="NZ_JAEHOH010000011.1"/>
</dbReference>
<organism evidence="2 3">
    <name type="scientific">Leucobacter chromiisoli</name>
    <dbReference type="NCBI Taxonomy" id="2796471"/>
    <lineage>
        <taxon>Bacteria</taxon>
        <taxon>Bacillati</taxon>
        <taxon>Actinomycetota</taxon>
        <taxon>Actinomycetes</taxon>
        <taxon>Micrococcales</taxon>
        <taxon>Microbacteriaceae</taxon>
        <taxon>Leucobacter</taxon>
    </lineage>
</organism>
<name>A0A934Q6E1_9MICO</name>
<dbReference type="NCBIfam" id="TIGR00199">
    <property type="entry name" value="PncC_domain"/>
    <property type="match status" value="1"/>
</dbReference>
<sequence length="170" mass="17659">MSQQSTDLASPLPEALSVLAAISEVSRNRELAVASAESLTGGLLSSHLAAAEGASEWFRGGLVAYARSVKHEVLGVPEGPVVSARAAARMAVGVRQLLRADYAVAVTGAGGPDSQDGRPPGTVYIGTVGRSGRQNIELVELDADPQEVLRQTVLRALEALLTCMEAGELR</sequence>
<dbReference type="Pfam" id="PF02464">
    <property type="entry name" value="CinA"/>
    <property type="match status" value="1"/>
</dbReference>
<feature type="domain" description="CinA C-terminal" evidence="1">
    <location>
        <begin position="20"/>
        <end position="163"/>
    </location>
</feature>